<name>A0A2K8KYE4_MARES</name>
<dbReference type="PROSITE" id="PS50931">
    <property type="entry name" value="HTH_LYSR"/>
    <property type="match status" value="1"/>
</dbReference>
<evidence type="ECO:0000256" key="2">
    <source>
        <dbReference type="ARBA" id="ARBA00023015"/>
    </source>
</evidence>
<keyword evidence="7" id="KW-1185">Reference proteome</keyword>
<dbReference type="Pfam" id="PF03466">
    <property type="entry name" value="LysR_substrate"/>
    <property type="match status" value="1"/>
</dbReference>
<comment type="similarity">
    <text evidence="1">Belongs to the LysR transcriptional regulatory family.</text>
</comment>
<keyword evidence="3 6" id="KW-0238">DNA-binding</keyword>
<dbReference type="InterPro" id="IPR036388">
    <property type="entry name" value="WH-like_DNA-bd_sf"/>
</dbReference>
<evidence type="ECO:0000259" key="5">
    <source>
        <dbReference type="PROSITE" id="PS50931"/>
    </source>
</evidence>
<accession>A0A2K8KYE4</accession>
<dbReference type="InterPro" id="IPR005119">
    <property type="entry name" value="LysR_subst-bd"/>
</dbReference>
<dbReference type="SUPFAM" id="SSF46785">
    <property type="entry name" value="Winged helix' DNA-binding domain"/>
    <property type="match status" value="1"/>
</dbReference>
<keyword evidence="2" id="KW-0805">Transcription regulation</keyword>
<dbReference type="PRINTS" id="PR00039">
    <property type="entry name" value="HTHLYSR"/>
</dbReference>
<dbReference type="OrthoDB" id="5297085at2"/>
<dbReference type="FunFam" id="1.10.10.10:FF:000001">
    <property type="entry name" value="LysR family transcriptional regulator"/>
    <property type="match status" value="1"/>
</dbReference>
<evidence type="ECO:0000256" key="3">
    <source>
        <dbReference type="ARBA" id="ARBA00023125"/>
    </source>
</evidence>
<evidence type="ECO:0000313" key="7">
    <source>
        <dbReference type="Proteomes" id="UP000231701"/>
    </source>
</evidence>
<dbReference type="PANTHER" id="PTHR30126:SF5">
    <property type="entry name" value="HTH-TYPE TRANSCRIPTIONAL ACTIVATOR CMPR"/>
    <property type="match status" value="1"/>
</dbReference>
<dbReference type="EMBL" id="CP018799">
    <property type="protein sequence ID" value="ATX79933.1"/>
    <property type="molecule type" value="Genomic_DNA"/>
</dbReference>
<dbReference type="RefSeq" id="WP_100277766.1">
    <property type="nucleotide sequence ID" value="NZ_CP018799.1"/>
</dbReference>
<dbReference type="Pfam" id="PF00126">
    <property type="entry name" value="HTH_1"/>
    <property type="match status" value="1"/>
</dbReference>
<dbReference type="GO" id="GO:0003700">
    <property type="term" value="F:DNA-binding transcription factor activity"/>
    <property type="evidence" value="ECO:0007669"/>
    <property type="project" value="InterPro"/>
</dbReference>
<evidence type="ECO:0000256" key="1">
    <source>
        <dbReference type="ARBA" id="ARBA00009437"/>
    </source>
</evidence>
<dbReference type="AlphaFoldDB" id="A0A2K8KYE4"/>
<dbReference type="GO" id="GO:0000976">
    <property type="term" value="F:transcription cis-regulatory region binding"/>
    <property type="evidence" value="ECO:0007669"/>
    <property type="project" value="TreeGrafter"/>
</dbReference>
<evidence type="ECO:0000256" key="4">
    <source>
        <dbReference type="ARBA" id="ARBA00023163"/>
    </source>
</evidence>
<keyword evidence="4" id="KW-0804">Transcription</keyword>
<dbReference type="SUPFAM" id="SSF53850">
    <property type="entry name" value="Periplasmic binding protein-like II"/>
    <property type="match status" value="1"/>
</dbReference>
<dbReference type="InterPro" id="IPR000847">
    <property type="entry name" value="LysR_HTH_N"/>
</dbReference>
<protein>
    <submittedName>
        <fullName evidence="6">DNA-binding transcriptional regulator, LysR family</fullName>
    </submittedName>
</protein>
<evidence type="ECO:0000313" key="6">
    <source>
        <dbReference type="EMBL" id="ATX79933.1"/>
    </source>
</evidence>
<dbReference type="Gene3D" id="1.10.10.10">
    <property type="entry name" value="Winged helix-like DNA-binding domain superfamily/Winged helix DNA-binding domain"/>
    <property type="match status" value="1"/>
</dbReference>
<dbReference type="CDD" id="cd08419">
    <property type="entry name" value="PBP2_CbbR_RubisCO_like"/>
    <property type="match status" value="1"/>
</dbReference>
<dbReference type="PANTHER" id="PTHR30126">
    <property type="entry name" value="HTH-TYPE TRANSCRIPTIONAL REGULATOR"/>
    <property type="match status" value="1"/>
</dbReference>
<dbReference type="InterPro" id="IPR036390">
    <property type="entry name" value="WH_DNA-bd_sf"/>
</dbReference>
<organism evidence="6 7">
    <name type="scientific">Mariprofundus aestuarium</name>
    <dbReference type="NCBI Taxonomy" id="1921086"/>
    <lineage>
        <taxon>Bacteria</taxon>
        <taxon>Pseudomonadati</taxon>
        <taxon>Pseudomonadota</taxon>
        <taxon>Candidatius Mariprofundia</taxon>
        <taxon>Mariprofundales</taxon>
        <taxon>Mariprofundaceae</taxon>
        <taxon>Mariprofundus</taxon>
    </lineage>
</organism>
<dbReference type="Proteomes" id="UP000231701">
    <property type="component" value="Chromosome"/>
</dbReference>
<reference evidence="6 7" key="1">
    <citation type="submission" date="2016-12" db="EMBL/GenBank/DDBJ databases">
        <title>Isolation and genomic insights into novel planktonic Zetaproteobacteria from stratified waters of the Chesapeake Bay.</title>
        <authorList>
            <person name="McAllister S.M."/>
            <person name="Kato S."/>
            <person name="Chan C.S."/>
            <person name="Chiu B.K."/>
            <person name="Field E.K."/>
        </authorList>
    </citation>
    <scope>NUCLEOTIDE SEQUENCE [LARGE SCALE GENOMIC DNA]</scope>
    <source>
        <strain evidence="6 7">CP-5</strain>
    </source>
</reference>
<proteinExistence type="inferred from homology"/>
<sequence>MNITLKQLKILEAVVEFNSYTDAAKALFMTQPAVSMQIKQMEMQIGLPLFEREGKQISLAEAGSELLHYARNIRQQLEEAALMIEELKGLKRGKLHLTMASTANYFAPQLIAAFHHEYPGAQVTLDVANRTGLLDALDNNTTDMVIMGKPPKGHNVTAIRFMDNPLVVIASPSHPLATQKRLIPLKQLADEPFIVRERASGTRIAAEKFFAVHNLQLTTGMEMNRSEAIKQAVMAELGLGIVSLHTIEMELALKRLVVLKIEDFPIMRQWHIVHRNGKRFAAIPEAFKNYVLEHAESLINIVPLEINHKDTP</sequence>
<feature type="domain" description="HTH lysR-type" evidence="5">
    <location>
        <begin position="3"/>
        <end position="60"/>
    </location>
</feature>
<dbReference type="KEGG" id="maes:Ga0123461_1519"/>
<gene>
    <name evidence="6" type="ORF">Ga0123461_1519</name>
</gene>
<dbReference type="Gene3D" id="3.40.190.290">
    <property type="match status" value="1"/>
</dbReference>